<dbReference type="EMBL" id="CAWYQH010000163">
    <property type="protein sequence ID" value="CAK8696946.1"/>
    <property type="molecule type" value="Genomic_DNA"/>
</dbReference>
<accession>A0ABP0H137</accession>
<organism evidence="2 3">
    <name type="scientific">Clavelina lepadiformis</name>
    <name type="common">Light-bulb sea squirt</name>
    <name type="synonym">Ascidia lepadiformis</name>
    <dbReference type="NCBI Taxonomy" id="159417"/>
    <lineage>
        <taxon>Eukaryota</taxon>
        <taxon>Metazoa</taxon>
        <taxon>Chordata</taxon>
        <taxon>Tunicata</taxon>
        <taxon>Ascidiacea</taxon>
        <taxon>Aplousobranchia</taxon>
        <taxon>Clavelinidae</taxon>
        <taxon>Clavelina</taxon>
    </lineage>
</organism>
<evidence type="ECO:0000313" key="2">
    <source>
        <dbReference type="EMBL" id="CAK8696946.1"/>
    </source>
</evidence>
<feature type="compositionally biased region" description="Basic and acidic residues" evidence="1">
    <location>
        <begin position="99"/>
        <end position="111"/>
    </location>
</feature>
<sequence length="439" mass="48965">MPSIAETPWGIWGCPSPTPAWVEGTPPQLHGNTGGVLKPGFSETLKWYHKRTKNPKDREYCAKLLYQLEGDNSKPQSKSSKPRRVQSAAPRSNGVSFDLTKREKNPPRPPKDSQQIATAKKSVPQADERKLAYQSQLNSVNRLSRPKTAKAAVRPPTTEKSVCRNTTRPKSAMANIGRRNVNDPYQTTHELDFAGYPAGLYAEAIRPMSSKGFTAPYKVSDPVGATTCEDNFAWKTAPKVQPIRSGTSSGNRNNNPHPQDAFMVWRLPRKTAEGMTAAPAKHLGYRELKDSVLEQILKDQMKTTYQDDFLGIPQGFQIKDSIDAPVDWKLSIPRPAVTTVRRTYPLPEQQPELKGNTSRYGCNKNKGIAALGAVPTVTKDHVKNQELVKGKTSYESEFRNGYSRSNLDKLLKEQTNKKVVDSFLRYAKIQEQVGKEMAV</sequence>
<dbReference type="PANTHER" id="PTHR33769:SF2">
    <property type="entry name" value="TESTIS-EXPRESSED PROTEIN 26"/>
    <property type="match status" value="1"/>
</dbReference>
<gene>
    <name evidence="2" type="ORF">CVLEPA_LOCUS30242</name>
</gene>
<dbReference type="Proteomes" id="UP001642483">
    <property type="component" value="Unassembled WGS sequence"/>
</dbReference>
<proteinExistence type="predicted"/>
<dbReference type="InterPro" id="IPR043460">
    <property type="entry name" value="MEDAG/TEX26"/>
</dbReference>
<feature type="region of interest" description="Disordered" evidence="1">
    <location>
        <begin position="71"/>
        <end position="170"/>
    </location>
</feature>
<dbReference type="PANTHER" id="PTHR33769">
    <property type="entry name" value="TESTIS-EXPRESSED PROTEIN 26 ISOFORM X3"/>
    <property type="match status" value="1"/>
</dbReference>
<evidence type="ECO:0008006" key="4">
    <source>
        <dbReference type="Google" id="ProtNLM"/>
    </source>
</evidence>
<protein>
    <recommendedName>
        <fullName evidence="4">Testis-expressed protein 26</fullName>
    </recommendedName>
</protein>
<reference evidence="2 3" key="1">
    <citation type="submission" date="2024-02" db="EMBL/GenBank/DDBJ databases">
        <authorList>
            <person name="Daric V."/>
            <person name="Darras S."/>
        </authorList>
    </citation>
    <scope>NUCLEOTIDE SEQUENCE [LARGE SCALE GENOMIC DNA]</scope>
</reference>
<keyword evidence="3" id="KW-1185">Reference proteome</keyword>
<name>A0ABP0H137_CLALP</name>
<evidence type="ECO:0000256" key="1">
    <source>
        <dbReference type="SAM" id="MobiDB-lite"/>
    </source>
</evidence>
<feature type="compositionally biased region" description="Polar residues" evidence="1">
    <location>
        <begin position="158"/>
        <end position="169"/>
    </location>
</feature>
<comment type="caution">
    <text evidence="2">The sequence shown here is derived from an EMBL/GenBank/DDBJ whole genome shotgun (WGS) entry which is preliminary data.</text>
</comment>
<feature type="compositionally biased region" description="Polar residues" evidence="1">
    <location>
        <begin position="133"/>
        <end position="142"/>
    </location>
</feature>
<evidence type="ECO:0000313" key="3">
    <source>
        <dbReference type="Proteomes" id="UP001642483"/>
    </source>
</evidence>